<dbReference type="EMBL" id="CAJVQB010001709">
    <property type="protein sequence ID" value="CAG8547149.1"/>
    <property type="molecule type" value="Genomic_DNA"/>
</dbReference>
<proteinExistence type="predicted"/>
<evidence type="ECO:0000313" key="1">
    <source>
        <dbReference type="EMBL" id="CAG8547149.1"/>
    </source>
</evidence>
<organism evidence="1 2">
    <name type="scientific">Gigaspora margarita</name>
    <dbReference type="NCBI Taxonomy" id="4874"/>
    <lineage>
        <taxon>Eukaryota</taxon>
        <taxon>Fungi</taxon>
        <taxon>Fungi incertae sedis</taxon>
        <taxon>Mucoromycota</taxon>
        <taxon>Glomeromycotina</taxon>
        <taxon>Glomeromycetes</taxon>
        <taxon>Diversisporales</taxon>
        <taxon>Gigasporaceae</taxon>
        <taxon>Gigaspora</taxon>
    </lineage>
</organism>
<name>A0ABN7UA46_GIGMA</name>
<accession>A0ABN7UA46</accession>
<comment type="caution">
    <text evidence="1">The sequence shown here is derived from an EMBL/GenBank/DDBJ whole genome shotgun (WGS) entry which is preliminary data.</text>
</comment>
<keyword evidence="2" id="KW-1185">Reference proteome</keyword>
<gene>
    <name evidence="1" type="ORF">GMARGA_LOCUS4376</name>
</gene>
<dbReference type="Proteomes" id="UP000789901">
    <property type="component" value="Unassembled WGS sequence"/>
</dbReference>
<reference evidence="1 2" key="1">
    <citation type="submission" date="2021-06" db="EMBL/GenBank/DDBJ databases">
        <authorList>
            <person name="Kallberg Y."/>
            <person name="Tangrot J."/>
            <person name="Rosling A."/>
        </authorList>
    </citation>
    <scope>NUCLEOTIDE SEQUENCE [LARGE SCALE GENOMIC DNA]</scope>
    <source>
        <strain evidence="1 2">120-4 pot B 10/14</strain>
    </source>
</reference>
<evidence type="ECO:0000313" key="2">
    <source>
        <dbReference type="Proteomes" id="UP000789901"/>
    </source>
</evidence>
<protein>
    <submittedName>
        <fullName evidence="1">39223_t:CDS:1</fullName>
    </submittedName>
</protein>
<sequence length="105" mass="12559">MNQLQIKATILDIELKSDKNHNPYFRLSLAGMPARYFYAFSFSLKEETLQLLQTPINFINRQVLITYQELPNKNHQGTFFKEDPKEQYVCPKFQQHQAEYEEQEL</sequence>